<comment type="caution">
    <text evidence="1">The sequence shown here is derived from an EMBL/GenBank/DDBJ whole genome shotgun (WGS) entry which is preliminary data.</text>
</comment>
<name>A0A4Q2AJ62_9BURK</name>
<gene>
    <name evidence="1" type="ORF">D1006_21080</name>
</gene>
<dbReference type="AlphaFoldDB" id="A0A4Q2AJ62"/>
<sequence>MSGNRHARDAAVPVYARAVAQWPHGARICVSCVYRGDRKATRTIAGSMQFDMTKLAINQAFEGMGALNRC</sequence>
<dbReference type="Proteomes" id="UP000289650">
    <property type="component" value="Unassembled WGS sequence"/>
</dbReference>
<organism evidence="1 2">
    <name type="scientific">Burkholderia stabilis</name>
    <dbReference type="NCBI Taxonomy" id="95485"/>
    <lineage>
        <taxon>Bacteria</taxon>
        <taxon>Pseudomonadati</taxon>
        <taxon>Pseudomonadota</taxon>
        <taxon>Betaproteobacteria</taxon>
        <taxon>Burkholderiales</taxon>
        <taxon>Burkholderiaceae</taxon>
        <taxon>Burkholderia</taxon>
        <taxon>Burkholderia cepacia complex</taxon>
    </lineage>
</organism>
<evidence type="ECO:0000313" key="1">
    <source>
        <dbReference type="EMBL" id="RXV69859.1"/>
    </source>
</evidence>
<protein>
    <submittedName>
        <fullName evidence="1">Uncharacterized protein</fullName>
    </submittedName>
</protein>
<reference evidence="1 2" key="1">
    <citation type="submission" date="2018-08" db="EMBL/GenBank/DDBJ databases">
        <title>Mountain-cultivated ginseng endophyte, Burkholderia stabilis and its activity against ginseng root rot disease.</title>
        <authorList>
            <person name="Tapan Kumar M."/>
            <person name="Bae H."/>
            <person name="Shanmugam G."/>
            <person name="Jeon J."/>
        </authorList>
    </citation>
    <scope>NUCLEOTIDE SEQUENCE [LARGE SCALE GENOMIC DNA]</scope>
    <source>
        <strain evidence="1 2">EB159</strain>
    </source>
</reference>
<accession>A0A4Q2AJ62</accession>
<evidence type="ECO:0000313" key="2">
    <source>
        <dbReference type="Proteomes" id="UP000289650"/>
    </source>
</evidence>
<dbReference type="EMBL" id="QWEX01000002">
    <property type="protein sequence ID" value="RXV69859.1"/>
    <property type="molecule type" value="Genomic_DNA"/>
</dbReference>
<proteinExistence type="predicted"/>
<dbReference type="OrthoDB" id="9011938at2"/>